<dbReference type="AlphaFoldDB" id="A0A2U1NLN5"/>
<comment type="caution">
    <text evidence="5">The sequence shown here is derived from an EMBL/GenBank/DDBJ whole genome shotgun (WGS) entry which is preliminary data.</text>
</comment>
<proteinExistence type="inferred from homology"/>
<dbReference type="PROSITE" id="PS51774">
    <property type="entry name" value="NAB"/>
    <property type="match status" value="1"/>
</dbReference>
<evidence type="ECO:0000313" key="6">
    <source>
        <dbReference type="Proteomes" id="UP000245207"/>
    </source>
</evidence>
<dbReference type="EMBL" id="PKPP01002569">
    <property type="protein sequence ID" value="PWA74424.1"/>
    <property type="molecule type" value="Genomic_DNA"/>
</dbReference>
<dbReference type="PANTHER" id="PTHR32258">
    <property type="entry name" value="PROTEIN NETWORKED 4A"/>
    <property type="match status" value="1"/>
</dbReference>
<organism evidence="5 6">
    <name type="scientific">Artemisia annua</name>
    <name type="common">Sweet wormwood</name>
    <dbReference type="NCBI Taxonomy" id="35608"/>
    <lineage>
        <taxon>Eukaryota</taxon>
        <taxon>Viridiplantae</taxon>
        <taxon>Streptophyta</taxon>
        <taxon>Embryophyta</taxon>
        <taxon>Tracheophyta</taxon>
        <taxon>Spermatophyta</taxon>
        <taxon>Magnoliopsida</taxon>
        <taxon>eudicotyledons</taxon>
        <taxon>Gunneridae</taxon>
        <taxon>Pentapetalae</taxon>
        <taxon>asterids</taxon>
        <taxon>campanulids</taxon>
        <taxon>Asterales</taxon>
        <taxon>Asteraceae</taxon>
        <taxon>Asteroideae</taxon>
        <taxon>Anthemideae</taxon>
        <taxon>Artemisiinae</taxon>
        <taxon>Artemisia</taxon>
    </lineage>
</organism>
<evidence type="ECO:0000313" key="5">
    <source>
        <dbReference type="EMBL" id="PWA74424.1"/>
    </source>
</evidence>
<accession>A0A2U1NLN5</accession>
<name>A0A2U1NLN5_ARTAN</name>
<dbReference type="Pfam" id="PF07765">
    <property type="entry name" value="KIP1"/>
    <property type="match status" value="1"/>
</dbReference>
<evidence type="ECO:0000256" key="3">
    <source>
        <dbReference type="SAM" id="MobiDB-lite"/>
    </source>
</evidence>
<gene>
    <name evidence="5" type="ORF">CTI12_AA128730</name>
</gene>
<comment type="similarity">
    <text evidence="2">Belongs to the NET family.</text>
</comment>
<sequence>MEVKKKLSSYWWFDRESNITRKSSWLRSTLAELDEKTETMLKLIEENGDTFAQRAEMYYKNRPELINIIEDFYEAHRSLALRYDQRRTSHVTNVDDSYDSSYESDSNHDQDFGAPKTIDPQFNEEESSSASINEENINLREEIARLKEENKFQKDLLAEKDEEKREAIRQLSLCVDLLMQDNLYLRKKIAR</sequence>
<dbReference type="Proteomes" id="UP000245207">
    <property type="component" value="Unassembled WGS sequence"/>
</dbReference>
<feature type="region of interest" description="Disordered" evidence="3">
    <location>
        <begin position="93"/>
        <end position="132"/>
    </location>
</feature>
<dbReference type="InterPro" id="IPR051861">
    <property type="entry name" value="NET_actin-binding_domain"/>
</dbReference>
<dbReference type="GO" id="GO:0003779">
    <property type="term" value="F:actin binding"/>
    <property type="evidence" value="ECO:0007669"/>
    <property type="project" value="InterPro"/>
</dbReference>
<feature type="domain" description="NAB" evidence="4">
    <location>
        <begin position="8"/>
        <end position="90"/>
    </location>
</feature>
<evidence type="ECO:0000256" key="2">
    <source>
        <dbReference type="ARBA" id="ARBA00038006"/>
    </source>
</evidence>
<keyword evidence="1" id="KW-0175">Coiled coil</keyword>
<protein>
    <submittedName>
        <fullName evidence="5">KIP1-like protein</fullName>
    </submittedName>
</protein>
<reference evidence="5 6" key="1">
    <citation type="journal article" date="2018" name="Mol. Plant">
        <title>The genome of Artemisia annua provides insight into the evolution of Asteraceae family and artemisinin biosynthesis.</title>
        <authorList>
            <person name="Shen Q."/>
            <person name="Zhang L."/>
            <person name="Liao Z."/>
            <person name="Wang S."/>
            <person name="Yan T."/>
            <person name="Shi P."/>
            <person name="Liu M."/>
            <person name="Fu X."/>
            <person name="Pan Q."/>
            <person name="Wang Y."/>
            <person name="Lv Z."/>
            <person name="Lu X."/>
            <person name="Zhang F."/>
            <person name="Jiang W."/>
            <person name="Ma Y."/>
            <person name="Chen M."/>
            <person name="Hao X."/>
            <person name="Li L."/>
            <person name="Tang Y."/>
            <person name="Lv G."/>
            <person name="Zhou Y."/>
            <person name="Sun X."/>
            <person name="Brodelius P.E."/>
            <person name="Rose J.K.C."/>
            <person name="Tang K."/>
        </authorList>
    </citation>
    <scope>NUCLEOTIDE SEQUENCE [LARGE SCALE GENOMIC DNA]</scope>
    <source>
        <strain evidence="6">cv. Huhao1</strain>
        <tissue evidence="5">Leaf</tissue>
    </source>
</reference>
<dbReference type="GO" id="GO:0005774">
    <property type="term" value="C:vacuolar membrane"/>
    <property type="evidence" value="ECO:0007669"/>
    <property type="project" value="TreeGrafter"/>
</dbReference>
<evidence type="ECO:0000256" key="1">
    <source>
        <dbReference type="ARBA" id="ARBA00023054"/>
    </source>
</evidence>
<dbReference type="STRING" id="35608.A0A2U1NLN5"/>
<dbReference type="PANTHER" id="PTHR32258:SF28">
    <property type="entry name" value="PROTEIN NETWORKED 3A-RELATED"/>
    <property type="match status" value="1"/>
</dbReference>
<dbReference type="OrthoDB" id="2019833at2759"/>
<evidence type="ECO:0000259" key="4">
    <source>
        <dbReference type="PROSITE" id="PS51774"/>
    </source>
</evidence>
<dbReference type="InterPro" id="IPR011684">
    <property type="entry name" value="NAB"/>
</dbReference>
<keyword evidence="6" id="KW-1185">Reference proteome</keyword>